<dbReference type="EMBL" id="JAJJMB010015535">
    <property type="protein sequence ID" value="KAI3853759.1"/>
    <property type="molecule type" value="Genomic_DNA"/>
</dbReference>
<keyword evidence="3" id="KW-1185">Reference proteome</keyword>
<dbReference type="Proteomes" id="UP001202328">
    <property type="component" value="Unassembled WGS sequence"/>
</dbReference>
<protein>
    <submittedName>
        <fullName evidence="2">Uncharacterized protein</fullName>
    </submittedName>
</protein>
<gene>
    <name evidence="2" type="ORF">MKW98_025276</name>
</gene>
<evidence type="ECO:0000256" key="1">
    <source>
        <dbReference type="SAM" id="MobiDB-lite"/>
    </source>
</evidence>
<sequence length="85" mass="9444">MRLLAEIIHILDSNNIGITFLPLRVPTFQVVLWCWSSLFDSFLGGSSHTLLIGLHIRGDPNGPVHSPINNSRDHPSSTLEQLSRS</sequence>
<comment type="caution">
    <text evidence="2">The sequence shown here is derived from an EMBL/GenBank/DDBJ whole genome shotgun (WGS) entry which is preliminary data.</text>
</comment>
<feature type="region of interest" description="Disordered" evidence="1">
    <location>
        <begin position="63"/>
        <end position="85"/>
    </location>
</feature>
<evidence type="ECO:0000313" key="2">
    <source>
        <dbReference type="EMBL" id="KAI3853759.1"/>
    </source>
</evidence>
<reference evidence="2" key="1">
    <citation type="submission" date="2022-04" db="EMBL/GenBank/DDBJ databases">
        <title>A functionally conserved STORR gene fusion in Papaver species that diverged 16.8 million years ago.</title>
        <authorList>
            <person name="Catania T."/>
        </authorList>
    </citation>
    <scope>NUCLEOTIDE SEQUENCE</scope>
    <source>
        <strain evidence="2">S-188037</strain>
    </source>
</reference>
<name>A0AAD4S2B2_9MAGN</name>
<evidence type="ECO:0000313" key="3">
    <source>
        <dbReference type="Proteomes" id="UP001202328"/>
    </source>
</evidence>
<organism evidence="2 3">
    <name type="scientific">Papaver atlanticum</name>
    <dbReference type="NCBI Taxonomy" id="357466"/>
    <lineage>
        <taxon>Eukaryota</taxon>
        <taxon>Viridiplantae</taxon>
        <taxon>Streptophyta</taxon>
        <taxon>Embryophyta</taxon>
        <taxon>Tracheophyta</taxon>
        <taxon>Spermatophyta</taxon>
        <taxon>Magnoliopsida</taxon>
        <taxon>Ranunculales</taxon>
        <taxon>Papaveraceae</taxon>
        <taxon>Papaveroideae</taxon>
        <taxon>Papaver</taxon>
    </lineage>
</organism>
<feature type="compositionally biased region" description="Polar residues" evidence="1">
    <location>
        <begin position="76"/>
        <end position="85"/>
    </location>
</feature>
<accession>A0AAD4S2B2</accession>
<proteinExistence type="predicted"/>
<dbReference type="AlphaFoldDB" id="A0AAD4S2B2"/>